<dbReference type="GO" id="GO:0008218">
    <property type="term" value="P:bioluminescence"/>
    <property type="evidence" value="ECO:0007669"/>
    <property type="project" value="InterPro"/>
</dbReference>
<name>A0A6N9TN75_DISTH</name>
<accession>A0A6N9TN75</accession>
<dbReference type="InterPro" id="IPR007534">
    <property type="entry name" value="LuxE"/>
</dbReference>
<dbReference type="InterPro" id="IPR042099">
    <property type="entry name" value="ANL_N_sf"/>
</dbReference>
<dbReference type="GO" id="GO:0047474">
    <property type="term" value="F:long-chain fatty acid--protein ligase activity"/>
    <property type="evidence" value="ECO:0007669"/>
    <property type="project" value="InterPro"/>
</dbReference>
<evidence type="ECO:0000313" key="3">
    <source>
        <dbReference type="Proteomes" id="UP000469346"/>
    </source>
</evidence>
<protein>
    <submittedName>
        <fullName evidence="2">Acyl-protein synthetase</fullName>
    </submittedName>
</protein>
<sequence>MRGDYGLESAFVRQLDEEIAAFVAAGLDHRDEAGFNRLALAEFELQYHTVHPYRDFCRRLGRTPETVTRWSEIPPVPSLAFKRFVLTTFPPEVAVQSYMSSGTTDPTRRARVYRDRRAVELMVAANALLARSYLFPDVERMRILFFAPSPRLVPGMGMAVGLGEVERIFGAAGSAFLVGRRGLDLELLLTALREAEATGRPLALVGATSALIYFFAACEREGLRFVLPPGSRVCDGGGYQGQFGECSTAEFWERCRRVLGVPETHCVNVLGMAETSTNYFDNVLRNHLDGVERPRYKELPPWTRLAIIDPETLEPVAPGEAGLLCHYDLTNRAQMFAVQTDNVGLAVEDGFEILGRWRKRDGRVYLDRTFRHPGGPVVNKLTEFLLRRRLDRIGRVHARLAAKA</sequence>
<reference evidence="2 3" key="1">
    <citation type="submission" date="2020-02" db="EMBL/GenBank/DDBJ databases">
        <title>Comparative genomics of sulfur disproportionating microorganisms.</title>
        <authorList>
            <person name="Ward L.M."/>
            <person name="Bertran E."/>
            <person name="Johnston D.T."/>
        </authorList>
    </citation>
    <scope>NUCLEOTIDE SEQUENCE [LARGE SCALE GENOMIC DNA]</scope>
    <source>
        <strain evidence="2 3">DSM 100025</strain>
    </source>
</reference>
<keyword evidence="3" id="KW-1185">Reference proteome</keyword>
<organism evidence="2 3">
    <name type="scientific">Dissulfurirhabdus thermomarina</name>
    <dbReference type="NCBI Taxonomy" id="1765737"/>
    <lineage>
        <taxon>Bacteria</taxon>
        <taxon>Deltaproteobacteria</taxon>
        <taxon>Dissulfurirhabdaceae</taxon>
        <taxon>Dissulfurirhabdus</taxon>
    </lineage>
</organism>
<gene>
    <name evidence="2" type="ORF">G3N55_03380</name>
</gene>
<feature type="domain" description="Acyl-protein synthetase LuxE" evidence="1">
    <location>
        <begin position="32"/>
        <end position="348"/>
    </location>
</feature>
<evidence type="ECO:0000259" key="1">
    <source>
        <dbReference type="Pfam" id="PF04443"/>
    </source>
</evidence>
<evidence type="ECO:0000313" key="2">
    <source>
        <dbReference type="EMBL" id="NDY41890.1"/>
    </source>
</evidence>
<dbReference type="AlphaFoldDB" id="A0A6N9TN75"/>
<dbReference type="EMBL" id="JAAGRR010000023">
    <property type="protein sequence ID" value="NDY41890.1"/>
    <property type="molecule type" value="Genomic_DNA"/>
</dbReference>
<dbReference type="Gene3D" id="3.40.50.12780">
    <property type="entry name" value="N-terminal domain of ligase-like"/>
    <property type="match status" value="1"/>
</dbReference>
<proteinExistence type="predicted"/>
<dbReference type="SUPFAM" id="SSF56801">
    <property type="entry name" value="Acetyl-CoA synthetase-like"/>
    <property type="match status" value="1"/>
</dbReference>
<dbReference type="RefSeq" id="WP_163298043.1">
    <property type="nucleotide sequence ID" value="NZ_JAAGRR010000023.1"/>
</dbReference>
<comment type="caution">
    <text evidence="2">The sequence shown here is derived from an EMBL/GenBank/DDBJ whole genome shotgun (WGS) entry which is preliminary data.</text>
</comment>
<dbReference type="Pfam" id="PF04443">
    <property type="entry name" value="LuxE"/>
    <property type="match status" value="1"/>
</dbReference>
<dbReference type="Proteomes" id="UP000469346">
    <property type="component" value="Unassembled WGS sequence"/>
</dbReference>